<proteinExistence type="predicted"/>
<keyword evidence="1" id="KW-0472">Membrane</keyword>
<name>A0AAP0KWL3_9MAGN</name>
<organism evidence="2 3">
    <name type="scientific">Stephania yunnanensis</name>
    <dbReference type="NCBI Taxonomy" id="152371"/>
    <lineage>
        <taxon>Eukaryota</taxon>
        <taxon>Viridiplantae</taxon>
        <taxon>Streptophyta</taxon>
        <taxon>Embryophyta</taxon>
        <taxon>Tracheophyta</taxon>
        <taxon>Spermatophyta</taxon>
        <taxon>Magnoliopsida</taxon>
        <taxon>Ranunculales</taxon>
        <taxon>Menispermaceae</taxon>
        <taxon>Menispermoideae</taxon>
        <taxon>Cissampelideae</taxon>
        <taxon>Stephania</taxon>
    </lineage>
</organism>
<keyword evidence="3" id="KW-1185">Reference proteome</keyword>
<keyword evidence="1" id="KW-0812">Transmembrane</keyword>
<dbReference type="Proteomes" id="UP001420932">
    <property type="component" value="Unassembled WGS sequence"/>
</dbReference>
<evidence type="ECO:0000256" key="1">
    <source>
        <dbReference type="SAM" id="Phobius"/>
    </source>
</evidence>
<feature type="transmembrane region" description="Helical" evidence="1">
    <location>
        <begin position="61"/>
        <end position="82"/>
    </location>
</feature>
<gene>
    <name evidence="2" type="ORF">Syun_006272</name>
</gene>
<reference evidence="2 3" key="1">
    <citation type="submission" date="2024-01" db="EMBL/GenBank/DDBJ databases">
        <title>Genome assemblies of Stephania.</title>
        <authorList>
            <person name="Yang L."/>
        </authorList>
    </citation>
    <scope>NUCLEOTIDE SEQUENCE [LARGE SCALE GENOMIC DNA]</scope>
    <source>
        <strain evidence="2">YNDBR</strain>
        <tissue evidence="2">Leaf</tissue>
    </source>
</reference>
<dbReference type="EMBL" id="JBBNAF010000003">
    <property type="protein sequence ID" value="KAK9159931.1"/>
    <property type="molecule type" value="Genomic_DNA"/>
</dbReference>
<sequence>MRHSLTYTWNPCSSHGICNVLSIPSNRQISNTTSPPWPITRIKIATNPSFKYTPRHKTSEVFTVVVGHVMILMMIRPSKFYLDHINLRTSS</sequence>
<accession>A0AAP0KWL3</accession>
<protein>
    <submittedName>
        <fullName evidence="2">Uncharacterized protein</fullName>
    </submittedName>
</protein>
<keyword evidence="1" id="KW-1133">Transmembrane helix</keyword>
<dbReference type="AlphaFoldDB" id="A0AAP0KWL3"/>
<comment type="caution">
    <text evidence="2">The sequence shown here is derived from an EMBL/GenBank/DDBJ whole genome shotgun (WGS) entry which is preliminary data.</text>
</comment>
<evidence type="ECO:0000313" key="3">
    <source>
        <dbReference type="Proteomes" id="UP001420932"/>
    </source>
</evidence>
<evidence type="ECO:0000313" key="2">
    <source>
        <dbReference type="EMBL" id="KAK9159931.1"/>
    </source>
</evidence>